<dbReference type="AlphaFoldDB" id="A0A2T0MIU5"/>
<sequence>MKILGIDKVLTFPFLRCFVWMIGVSSILSCDPEESFEDNIYQRVFRNATDEEIKLVYRSFGTNGPDNGNTIIADTLVLPPNTKKKDFFEQRYSSDGVKEDDFQTVIETNISIYNTVAEVPRFELYIGNDFIREWSGVADYLGSEVNSPYNFDSWEIFKFKEIVNPSFGLFVYGEIVFTITDEDIGN</sequence>
<dbReference type="RefSeq" id="WP_106144322.1">
    <property type="nucleotide sequence ID" value="NZ_PVYX01000001.1"/>
</dbReference>
<evidence type="ECO:0000313" key="2">
    <source>
        <dbReference type="Proteomes" id="UP000237640"/>
    </source>
</evidence>
<accession>A0A2T0MIU5</accession>
<protein>
    <submittedName>
        <fullName evidence="1">Uncharacterized protein</fullName>
    </submittedName>
</protein>
<organism evidence="1 2">
    <name type="scientific">Flagellimonas meridianipacifica</name>
    <dbReference type="NCBI Taxonomy" id="1080225"/>
    <lineage>
        <taxon>Bacteria</taxon>
        <taxon>Pseudomonadati</taxon>
        <taxon>Bacteroidota</taxon>
        <taxon>Flavobacteriia</taxon>
        <taxon>Flavobacteriales</taxon>
        <taxon>Flavobacteriaceae</taxon>
        <taxon>Flagellimonas</taxon>
    </lineage>
</organism>
<dbReference type="Proteomes" id="UP000237640">
    <property type="component" value="Unassembled WGS sequence"/>
</dbReference>
<keyword evidence="2" id="KW-1185">Reference proteome</keyword>
<dbReference type="EMBL" id="PVYX01000001">
    <property type="protein sequence ID" value="PRX57426.1"/>
    <property type="molecule type" value="Genomic_DNA"/>
</dbReference>
<dbReference type="OrthoDB" id="1433365at2"/>
<dbReference type="PROSITE" id="PS51257">
    <property type="entry name" value="PROKAR_LIPOPROTEIN"/>
    <property type="match status" value="1"/>
</dbReference>
<gene>
    <name evidence="1" type="ORF">CLV81_1430</name>
</gene>
<name>A0A2T0MIU5_9FLAO</name>
<proteinExistence type="predicted"/>
<evidence type="ECO:0000313" key="1">
    <source>
        <dbReference type="EMBL" id="PRX57426.1"/>
    </source>
</evidence>
<comment type="caution">
    <text evidence="1">The sequence shown here is derived from an EMBL/GenBank/DDBJ whole genome shotgun (WGS) entry which is preliminary data.</text>
</comment>
<reference evidence="1 2" key="1">
    <citation type="submission" date="2018-03" db="EMBL/GenBank/DDBJ databases">
        <title>Genomic Encyclopedia of Archaeal and Bacterial Type Strains, Phase II (KMG-II): from individual species to whole genera.</title>
        <authorList>
            <person name="Goeker M."/>
        </authorList>
    </citation>
    <scope>NUCLEOTIDE SEQUENCE [LARGE SCALE GENOMIC DNA]</scope>
    <source>
        <strain evidence="1 2">DSM 25027</strain>
    </source>
</reference>